<evidence type="ECO:0000256" key="1">
    <source>
        <dbReference type="ARBA" id="ARBA00022630"/>
    </source>
</evidence>
<feature type="binding site" evidence="6">
    <location>
        <position position="150"/>
    </location>
    <ligand>
        <name>FMN</name>
        <dbReference type="ChEBI" id="CHEBI:58210"/>
    </ligand>
</feature>
<feature type="domain" description="Luciferase-like" evidence="7">
    <location>
        <begin position="19"/>
        <end position="380"/>
    </location>
</feature>
<dbReference type="PANTHER" id="PTHR30011:SF16">
    <property type="entry name" value="C2H2 FINGER DOMAIN TRANSCRIPTION FACTOR (EUROFUNG)-RELATED"/>
    <property type="match status" value="1"/>
</dbReference>
<dbReference type="Gene3D" id="3.20.20.30">
    <property type="entry name" value="Luciferase-like domain"/>
    <property type="match status" value="1"/>
</dbReference>
<evidence type="ECO:0000256" key="4">
    <source>
        <dbReference type="ARBA" id="ARBA00023033"/>
    </source>
</evidence>
<feature type="binding site" evidence="6">
    <location>
        <position position="225"/>
    </location>
    <ligand>
        <name>FMN</name>
        <dbReference type="ChEBI" id="CHEBI:58210"/>
    </ligand>
</feature>
<evidence type="ECO:0000259" key="7">
    <source>
        <dbReference type="Pfam" id="PF00296"/>
    </source>
</evidence>
<dbReference type="SUPFAM" id="SSF51679">
    <property type="entry name" value="Bacterial luciferase-like"/>
    <property type="match status" value="1"/>
</dbReference>
<dbReference type="RefSeq" id="WP_119749640.1">
    <property type="nucleotide sequence ID" value="NZ_QZCG01000008.1"/>
</dbReference>
<feature type="binding site" evidence="6">
    <location>
        <position position="57"/>
    </location>
    <ligand>
        <name>FMN</name>
        <dbReference type="ChEBI" id="CHEBI:58210"/>
    </ligand>
</feature>
<comment type="similarity">
    <text evidence="5">Belongs to the NtaA/SnaA/DszA monooxygenase family.</text>
</comment>
<evidence type="ECO:0000256" key="5">
    <source>
        <dbReference type="ARBA" id="ARBA00033748"/>
    </source>
</evidence>
<keyword evidence="3" id="KW-0560">Oxidoreductase</keyword>
<evidence type="ECO:0000256" key="6">
    <source>
        <dbReference type="PIRSR" id="PIRSR000337-1"/>
    </source>
</evidence>
<evidence type="ECO:0000256" key="3">
    <source>
        <dbReference type="ARBA" id="ARBA00023002"/>
    </source>
</evidence>
<dbReference type="GO" id="GO:0016705">
    <property type="term" value="F:oxidoreductase activity, acting on paired donors, with incorporation or reduction of molecular oxygen"/>
    <property type="evidence" value="ECO:0007669"/>
    <property type="project" value="InterPro"/>
</dbReference>
<keyword evidence="9" id="KW-1185">Reference proteome</keyword>
<dbReference type="CDD" id="cd01095">
    <property type="entry name" value="Nitrilotriacetate_monoxgenase"/>
    <property type="match status" value="1"/>
</dbReference>
<dbReference type="InterPro" id="IPR051260">
    <property type="entry name" value="Diverse_substr_monoxygenases"/>
</dbReference>
<dbReference type="AlphaFoldDB" id="A0A418SUQ0"/>
<dbReference type="Proteomes" id="UP000284202">
    <property type="component" value="Unassembled WGS sequence"/>
</dbReference>
<evidence type="ECO:0000313" key="9">
    <source>
        <dbReference type="Proteomes" id="UP000284202"/>
    </source>
</evidence>
<proteinExistence type="inferred from homology"/>
<keyword evidence="1 6" id="KW-0285">Flavoprotein</keyword>
<evidence type="ECO:0000256" key="2">
    <source>
        <dbReference type="ARBA" id="ARBA00022643"/>
    </source>
</evidence>
<dbReference type="NCBIfam" id="TIGR03860">
    <property type="entry name" value="FMN_nitrolo"/>
    <property type="match status" value="1"/>
</dbReference>
<dbReference type="Pfam" id="PF00296">
    <property type="entry name" value="Bac_luciferase"/>
    <property type="match status" value="1"/>
</dbReference>
<keyword evidence="4" id="KW-0503">Monooxygenase</keyword>
<dbReference type="InterPro" id="IPR036661">
    <property type="entry name" value="Luciferase-like_sf"/>
</dbReference>
<protein>
    <submittedName>
        <fullName evidence="8">LLM class flavin-dependent oxidoreductase</fullName>
    </submittedName>
</protein>
<dbReference type="GO" id="GO:0004497">
    <property type="term" value="F:monooxygenase activity"/>
    <property type="evidence" value="ECO:0007669"/>
    <property type="project" value="UniProtKB-KW"/>
</dbReference>
<comment type="caution">
    <text evidence="8">The sequence shown here is derived from an EMBL/GenBank/DDBJ whole genome shotgun (WGS) entry which is preliminary data.</text>
</comment>
<dbReference type="InterPro" id="IPR011251">
    <property type="entry name" value="Luciferase-like_dom"/>
</dbReference>
<dbReference type="PIRSF" id="PIRSF000337">
    <property type="entry name" value="NTA_MOA"/>
    <property type="match status" value="1"/>
</dbReference>
<name>A0A418SUQ0_9RHOB</name>
<evidence type="ECO:0000313" key="8">
    <source>
        <dbReference type="EMBL" id="RJE84608.1"/>
    </source>
</evidence>
<organism evidence="8 9">
    <name type="scientific">Paracoccus onubensis</name>
    <dbReference type="NCBI Taxonomy" id="1675788"/>
    <lineage>
        <taxon>Bacteria</taxon>
        <taxon>Pseudomonadati</taxon>
        <taxon>Pseudomonadota</taxon>
        <taxon>Alphaproteobacteria</taxon>
        <taxon>Rhodobacterales</taxon>
        <taxon>Paracoccaceae</taxon>
        <taxon>Paracoccus</taxon>
    </lineage>
</organism>
<accession>A0A418SUQ0</accession>
<reference evidence="9" key="1">
    <citation type="submission" date="2018-09" db="EMBL/GenBank/DDBJ databases">
        <title>Acidovorax cavernicola nov. sp. isolated from Gruta de las Maravillas (Aracena, Spain).</title>
        <authorList>
            <person name="Jurado V."/>
            <person name="Gutierrez-Patricio S."/>
            <person name="Gonzalez-Pimentel J.L."/>
            <person name="Miller A.Z."/>
            <person name="Laiz L."/>
            <person name="Saiz-Jimenez C."/>
        </authorList>
    </citation>
    <scope>NUCLEOTIDE SEQUENCE [LARGE SCALE GENOMIC DNA]</scope>
    <source>
        <strain evidence="9">1011MAR3C25</strain>
    </source>
</reference>
<feature type="binding site" evidence="6">
    <location>
        <position position="100"/>
    </location>
    <ligand>
        <name>FMN</name>
        <dbReference type="ChEBI" id="CHEBI:58210"/>
    </ligand>
</feature>
<keyword evidence="2 6" id="KW-0288">FMN</keyword>
<gene>
    <name evidence="8" type="ORF">D3P04_13275</name>
</gene>
<dbReference type="OrthoDB" id="9779442at2"/>
<dbReference type="InterPro" id="IPR016215">
    <property type="entry name" value="NTA_MOA"/>
</dbReference>
<dbReference type="EMBL" id="QZCG01000008">
    <property type="protein sequence ID" value="RJE84608.1"/>
    <property type="molecule type" value="Genomic_DNA"/>
</dbReference>
<feature type="binding site" evidence="6">
    <location>
        <position position="154"/>
    </location>
    <ligand>
        <name>FMN</name>
        <dbReference type="ChEBI" id="CHEBI:58210"/>
    </ligand>
</feature>
<dbReference type="PANTHER" id="PTHR30011">
    <property type="entry name" value="ALKANESULFONATE MONOOXYGENASE-RELATED"/>
    <property type="match status" value="1"/>
</dbReference>
<sequence length="439" mass="48640">MREDKIRLGGFLYETGHHIAAWRHPQSDEHGGNDFDITRKMTETLEEAKFDLLFFQDAAGIRDWDHPAACGRLARASYFDAITHAAAVAAVTKHIGIVATASTSFNAPYNIARQFASIDLISQGRVGWNVVTSTVDAEARNYGLDAMARHADRYARAEEFLDVVLSLWNSWEDGALVADKTTGRYFETDRVRPINHEGQFFKVRGPLNVSRSPQGQPVIVQAGASDVGRQLGARTAEVIFTASPALADAQEFYGDVKERMKSYGRQESDLAIMPGFMPVVGATEEEARAKYQELQDLMHPDVGTAYLSRSLGLDLSKFDPDGPIPDVPMTEGGKSRQQLIVQAAQREKLTIRQLYLRIVGARGHALIVGTPAQIVDEMEERFMIRGADGFNIMPPTLPGGLLDFCNLVVPELRKRGLAREKYTHKTLRGNLQTKPGITR</sequence>